<evidence type="ECO:0000313" key="2">
    <source>
        <dbReference type="Proteomes" id="UP000005730"/>
    </source>
</evidence>
<dbReference type="eggNOG" id="COG4466">
    <property type="taxonomic scope" value="Bacteria"/>
</dbReference>
<sequence>MARSLEYIRELVKQHRGSRVSYRSMNGRRKVEEREGVITEVYPSLFTLYVESQRSTVSFSYTDVLTKEVILELLPGHERLA</sequence>
<dbReference type="HOGENOM" id="CLU_153735_1_1_0"/>
<dbReference type="AlphaFoldDB" id="H0US61"/>
<dbReference type="Gene3D" id="2.30.30.100">
    <property type="match status" value="1"/>
</dbReference>
<dbReference type="OrthoDB" id="5469at2"/>
<protein>
    <recommendedName>
        <fullName evidence="3">Veg protein</fullName>
    </recommendedName>
</protein>
<dbReference type="Pfam" id="PF06257">
    <property type="entry name" value="VEG"/>
    <property type="match status" value="1"/>
</dbReference>
<proteinExistence type="predicted"/>
<accession>H0US61</accession>
<evidence type="ECO:0000313" key="1">
    <source>
        <dbReference type="EMBL" id="EHM10150.1"/>
    </source>
</evidence>
<dbReference type="PANTHER" id="PTHR40026:SF1">
    <property type="entry name" value="PROTEIN VEG"/>
    <property type="match status" value="1"/>
</dbReference>
<evidence type="ECO:0008006" key="3">
    <source>
        <dbReference type="Google" id="ProtNLM"/>
    </source>
</evidence>
<keyword evidence="2" id="KW-1185">Reference proteome</keyword>
<dbReference type="Proteomes" id="UP000005730">
    <property type="component" value="Chromosome"/>
</dbReference>
<organism evidence="1 2">
    <name type="scientific">Thermanaerovibrio velox DSM 12556</name>
    <dbReference type="NCBI Taxonomy" id="926567"/>
    <lineage>
        <taxon>Bacteria</taxon>
        <taxon>Thermotogati</taxon>
        <taxon>Synergistota</taxon>
        <taxon>Synergistia</taxon>
        <taxon>Synergistales</taxon>
        <taxon>Synergistaceae</taxon>
        <taxon>Thermanaerovibrio</taxon>
    </lineage>
</organism>
<dbReference type="STRING" id="926567.TheveDRAFT_1022"/>
<dbReference type="RefSeq" id="WP_006583644.1">
    <property type="nucleotide sequence ID" value="NZ_CM001377.1"/>
</dbReference>
<dbReference type="PANTHER" id="PTHR40026">
    <property type="entry name" value="PROTEIN VEG"/>
    <property type="match status" value="1"/>
</dbReference>
<name>H0US61_9BACT</name>
<dbReference type="InterPro" id="IPR009366">
    <property type="entry name" value="Protein_Veg"/>
</dbReference>
<dbReference type="GO" id="GO:0006355">
    <property type="term" value="P:regulation of DNA-templated transcription"/>
    <property type="evidence" value="ECO:0007669"/>
    <property type="project" value="InterPro"/>
</dbReference>
<dbReference type="EMBL" id="CM001377">
    <property type="protein sequence ID" value="EHM10150.1"/>
    <property type="molecule type" value="Genomic_DNA"/>
</dbReference>
<reference evidence="1 2" key="1">
    <citation type="submission" date="2011-10" db="EMBL/GenBank/DDBJ databases">
        <title>The Noncontiguous Finished genome of Thermanaerovibrio velox DSM 12556.</title>
        <authorList>
            <consortium name="US DOE Joint Genome Institute (JGI-PGF)"/>
            <person name="Lucas S."/>
            <person name="Copeland A."/>
            <person name="Lapidus A."/>
            <person name="Glavina del Rio T."/>
            <person name="Dalin E."/>
            <person name="Tice H."/>
            <person name="Bruce D."/>
            <person name="Goodwin L."/>
            <person name="Pitluck S."/>
            <person name="Peters L."/>
            <person name="Mikhailova N."/>
            <person name="Teshima H."/>
            <person name="Kyrpides N."/>
            <person name="Mavromatis K."/>
            <person name="Ivanova N."/>
            <person name="Markowitz V."/>
            <person name="Cheng J.-F."/>
            <person name="Hugenholtz P."/>
            <person name="Woyke T."/>
            <person name="Wu D."/>
            <person name="Spring S."/>
            <person name="Brambilla E.-M."/>
            <person name="Klenk H.-P."/>
            <person name="Eisen J.A."/>
        </authorList>
    </citation>
    <scope>NUCLEOTIDE SEQUENCE [LARGE SCALE GENOMIC DNA]</scope>
    <source>
        <strain evidence="1 2">DSM 12556</strain>
    </source>
</reference>
<gene>
    <name evidence="1" type="ORF">TheveDRAFT_1022</name>
</gene>